<keyword evidence="4 12" id="KW-0472">Membrane</keyword>
<dbReference type="GO" id="GO:0005886">
    <property type="term" value="C:plasma membrane"/>
    <property type="evidence" value="ECO:0007669"/>
    <property type="project" value="UniProtKB-SubCell"/>
</dbReference>
<keyword evidence="8" id="KW-0624">Polysaccharide degradation</keyword>
<evidence type="ECO:0000256" key="2">
    <source>
        <dbReference type="ARBA" id="ARBA00022475"/>
    </source>
</evidence>
<dbReference type="InterPro" id="IPR050732">
    <property type="entry name" value="Beta-glucan_modifiers"/>
</dbReference>
<evidence type="ECO:0000256" key="8">
    <source>
        <dbReference type="ARBA" id="ARBA00023326"/>
    </source>
</evidence>
<dbReference type="AlphaFoldDB" id="A0A212K8W8"/>
<accession>A0A212K8W8</accession>
<evidence type="ECO:0000256" key="9">
    <source>
        <dbReference type="ARBA" id="ARBA00037649"/>
    </source>
</evidence>
<proteinExistence type="predicted"/>
<keyword evidence="12" id="KW-0812">Transmembrane</keyword>
<dbReference type="PANTHER" id="PTHR16631">
    <property type="entry name" value="GLUCAN 1,3-BETA-GLUCOSIDASE"/>
    <property type="match status" value="1"/>
</dbReference>
<dbReference type="GO" id="GO:0016787">
    <property type="term" value="F:hydrolase activity"/>
    <property type="evidence" value="ECO:0007669"/>
    <property type="project" value="UniProtKB-KW"/>
</dbReference>
<feature type="signal peptide" evidence="13">
    <location>
        <begin position="1"/>
        <end position="21"/>
    </location>
</feature>
<evidence type="ECO:0000256" key="11">
    <source>
        <dbReference type="ARBA" id="ARBA00043078"/>
    </source>
</evidence>
<keyword evidence="5" id="KW-0325">Glycoprotein</keyword>
<evidence type="ECO:0000256" key="12">
    <source>
        <dbReference type="SAM" id="Phobius"/>
    </source>
</evidence>
<feature type="chain" id="PRO_5012984854" description="Endo-1,3-beta-glucanase btgC" evidence="13">
    <location>
        <begin position="22"/>
        <end position="515"/>
    </location>
</feature>
<keyword evidence="3 14" id="KW-0378">Hydrolase</keyword>
<evidence type="ECO:0000313" key="14">
    <source>
        <dbReference type="EMBL" id="SBW07965.1"/>
    </source>
</evidence>
<dbReference type="GO" id="GO:0071555">
    <property type="term" value="P:cell wall organization"/>
    <property type="evidence" value="ECO:0007669"/>
    <property type="project" value="UniProtKB-KW"/>
</dbReference>
<evidence type="ECO:0000256" key="4">
    <source>
        <dbReference type="ARBA" id="ARBA00023136"/>
    </source>
</evidence>
<feature type="transmembrane region" description="Helical" evidence="12">
    <location>
        <begin position="443"/>
        <end position="460"/>
    </location>
</feature>
<evidence type="ECO:0000256" key="5">
    <source>
        <dbReference type="ARBA" id="ARBA00023180"/>
    </source>
</evidence>
<dbReference type="InterPro" id="IPR017853">
    <property type="entry name" value="GH"/>
</dbReference>
<protein>
    <recommendedName>
        <fullName evidence="11">Endo-1,3-beta-glucanase btgC</fullName>
    </recommendedName>
    <alternativeName>
        <fullName evidence="10">Laminarinase btgC</fullName>
    </alternativeName>
</protein>
<comment type="function">
    <text evidence="9">Glucanases play a role in cell expansion during growth, in cell-cell fusion during mating, and in spore release during sporulation. This enzyme may be involved in beta-glucan degradation. Active on laminarin and lichenan.</text>
</comment>
<evidence type="ECO:0000256" key="3">
    <source>
        <dbReference type="ARBA" id="ARBA00022801"/>
    </source>
</evidence>
<evidence type="ECO:0000256" key="13">
    <source>
        <dbReference type="SAM" id="SignalP"/>
    </source>
</evidence>
<sequence length="515" mass="55778">MRRTATLIVTALCAAAAALFFYDKGRATPLPDGVSDKVACVSYAPFNRDQTPFNEDLVIPRAQIEKDLTALSAFTKCVRTYSVDQGLHVVPEIAANLGMKVYLGAWIGCKDEKNRAEIGRLIAAANARPEAIRGLIVGNEVLLRGEQTPAALADYIAELRAGLSQPLPITYADVWEFWIKAPELADAVDFVTIHLLPYWEDDPTPIDGAIRHVMAVWREVSTAFAPKPILIGEVGWPSEGRRREGAEPSLRNQTRFVREFMAAAERAGARYNLIEAFDQPWKRAMEGTVGGAWGFFDADRAEKVFTKGPVVEWPDAGLWTGLAAMLGLLPLAWALIRRETLDAAAAALLALGGWAAGAALSLQVRHMLTASRWIDEWAVNGGWLALSAVAAWLLVRAVAGLPVPVVPLPRGHALSLPVVRFAALAGMAIATLGLLFNARYRDFPVSMFLIYAVGFALLRLPPPPREQKAVALLLAAAALGMLINEGWLNTHAWLWAATAGVLAAATLIRPHGVRG</sequence>
<organism evidence="14">
    <name type="scientific">uncultured Alphaproteobacteria bacterium</name>
    <dbReference type="NCBI Taxonomy" id="91750"/>
    <lineage>
        <taxon>Bacteria</taxon>
        <taxon>Pseudomonadati</taxon>
        <taxon>Pseudomonadota</taxon>
        <taxon>Alphaproteobacteria</taxon>
        <taxon>environmental samples</taxon>
    </lineage>
</organism>
<keyword evidence="12" id="KW-1133">Transmembrane helix</keyword>
<feature type="transmembrane region" description="Helical" evidence="12">
    <location>
        <begin position="418"/>
        <end position="437"/>
    </location>
</feature>
<evidence type="ECO:0000256" key="1">
    <source>
        <dbReference type="ARBA" id="ARBA00004236"/>
    </source>
</evidence>
<dbReference type="GO" id="GO:0000272">
    <property type="term" value="P:polysaccharide catabolic process"/>
    <property type="evidence" value="ECO:0007669"/>
    <property type="project" value="UniProtKB-KW"/>
</dbReference>
<evidence type="ECO:0000256" key="7">
    <source>
        <dbReference type="ARBA" id="ARBA00023316"/>
    </source>
</evidence>
<feature type="transmembrane region" description="Helical" evidence="12">
    <location>
        <begin position="493"/>
        <end position="510"/>
    </location>
</feature>
<dbReference type="EMBL" id="FLUO01000001">
    <property type="protein sequence ID" value="SBW07965.1"/>
    <property type="molecule type" value="Genomic_DNA"/>
</dbReference>
<comment type="subcellular location">
    <subcellularLocation>
        <location evidence="1">Cell membrane</location>
    </subcellularLocation>
</comment>
<reference evidence="14" key="1">
    <citation type="submission" date="2016-04" db="EMBL/GenBank/DDBJ databases">
        <authorList>
            <person name="Evans L.H."/>
            <person name="Alamgir A."/>
            <person name="Owens N."/>
            <person name="Weber N.D."/>
            <person name="Virtaneva K."/>
            <person name="Barbian K."/>
            <person name="Babar A."/>
            <person name="Rosenke K."/>
        </authorList>
    </citation>
    <scope>NUCLEOTIDE SEQUENCE</scope>
    <source>
        <strain evidence="14">86</strain>
    </source>
</reference>
<keyword evidence="7" id="KW-0961">Cell wall biogenesis/degradation</keyword>
<keyword evidence="6" id="KW-0119">Carbohydrate metabolism</keyword>
<feature type="transmembrane region" description="Helical" evidence="12">
    <location>
        <begin position="382"/>
        <end position="406"/>
    </location>
</feature>
<dbReference type="PANTHER" id="PTHR16631:SF17">
    <property type="entry name" value="GLUCAN ENDO-1,3-BETA-GLUCOSIDASE BTGC"/>
    <property type="match status" value="1"/>
</dbReference>
<feature type="transmembrane region" description="Helical" evidence="12">
    <location>
        <begin position="343"/>
        <end position="362"/>
    </location>
</feature>
<dbReference type="Gene3D" id="3.20.20.80">
    <property type="entry name" value="Glycosidases"/>
    <property type="match status" value="1"/>
</dbReference>
<keyword evidence="13" id="KW-0732">Signal</keyword>
<name>A0A212K8W8_9PROT</name>
<keyword evidence="2" id="KW-1003">Cell membrane</keyword>
<evidence type="ECO:0000256" key="10">
    <source>
        <dbReference type="ARBA" id="ARBA00042373"/>
    </source>
</evidence>
<evidence type="ECO:0000256" key="6">
    <source>
        <dbReference type="ARBA" id="ARBA00023277"/>
    </source>
</evidence>
<gene>
    <name evidence="14" type="ORF">KL86APRO_12310</name>
</gene>
<dbReference type="SUPFAM" id="SSF51445">
    <property type="entry name" value="(Trans)glycosidases"/>
    <property type="match status" value="1"/>
</dbReference>